<dbReference type="RefSeq" id="WP_124220316.1">
    <property type="nucleotide sequence ID" value="NZ_RKRF01000007.1"/>
</dbReference>
<dbReference type="PRINTS" id="PR00368">
    <property type="entry name" value="FADPNR"/>
</dbReference>
<dbReference type="OrthoDB" id="9802028at2"/>
<comment type="similarity">
    <text evidence="2">Belongs to the class-III pyridine nucleotide-disulfide oxidoreductase family.</text>
</comment>
<dbReference type="Gene3D" id="3.50.50.60">
    <property type="entry name" value="FAD/NAD(P)-binding domain"/>
    <property type="match status" value="2"/>
</dbReference>
<comment type="caution">
    <text evidence="9">The sequence shown here is derived from an EMBL/GenBank/DDBJ whole genome shotgun (WGS) entry which is preliminary data.</text>
</comment>
<dbReference type="InterPro" id="IPR023753">
    <property type="entry name" value="FAD/NAD-binding_dom"/>
</dbReference>
<evidence type="ECO:0000313" key="10">
    <source>
        <dbReference type="Proteomes" id="UP000276443"/>
    </source>
</evidence>
<protein>
    <submittedName>
        <fullName evidence="9">NADPH-dependent 2,4-dienoyl-CoA reductase/sulfur reductase-like enzyme</fullName>
    </submittedName>
</protein>
<dbReference type="InterPro" id="IPR036188">
    <property type="entry name" value="FAD/NAD-bd_sf"/>
</dbReference>
<evidence type="ECO:0000256" key="5">
    <source>
        <dbReference type="ARBA" id="ARBA00023002"/>
    </source>
</evidence>
<evidence type="ECO:0000256" key="2">
    <source>
        <dbReference type="ARBA" id="ARBA00009130"/>
    </source>
</evidence>
<evidence type="ECO:0000256" key="3">
    <source>
        <dbReference type="ARBA" id="ARBA00022630"/>
    </source>
</evidence>
<dbReference type="AlphaFoldDB" id="A0A3N5BHD0"/>
<dbReference type="NCBIfam" id="NF007123">
    <property type="entry name" value="PRK09564.1"/>
    <property type="match status" value="1"/>
</dbReference>
<keyword evidence="10" id="KW-1185">Reference proteome</keyword>
<dbReference type="Pfam" id="PF02852">
    <property type="entry name" value="Pyr_redox_dim"/>
    <property type="match status" value="1"/>
</dbReference>
<dbReference type="InterPro" id="IPR004099">
    <property type="entry name" value="Pyr_nucl-diS_OxRdtase_dimer"/>
</dbReference>
<evidence type="ECO:0000256" key="4">
    <source>
        <dbReference type="ARBA" id="ARBA00022827"/>
    </source>
</evidence>
<dbReference type="InterPro" id="IPR050260">
    <property type="entry name" value="FAD-bd_OxRdtase"/>
</dbReference>
<sequence length="442" mass="48694">MKYVIIGGDAAGMSAAMQIVRSEGDHEIITFERGEIYSYGQCGLPYTISGIVDEPEDVIARKVETFRDKYGIDARVNHEVTNVDSAAKKVSGIVTSSGENFEETYDKLLVATGASPVTPDWQGSDLKGIFHMKTIPDTRKILDFMDQDVNHVTIVGGGFIGLEAAENFKEAGKDVTIIQRGDQLMNPFDSDMAELIHEEAEKQGVEVIFNESVQHFSGESNVEQIHTDQHTYETDMVLMSIGIKPNTQFLGNELSYGPKGELLVNDYMETNVQDVYAAGDCASQYNRVTQEQDYVPLGTHANKQGMVAGQNLSGERVSFKGIVGTSILKFFDLDIARTGITEKKAKDLGIDYDTVTVKTRPVAGYYSSEEKITVKLVYQKKSKQLLGGQVIGNLGADKRIDVLATALYHNMTTDQLLNLDLAYAPPYNGVWDPIQQAAKRTL</sequence>
<reference evidence="9 10" key="1">
    <citation type="submission" date="2018-11" db="EMBL/GenBank/DDBJ databases">
        <title>Genomic Encyclopedia of Type Strains, Phase IV (KMG-IV): sequencing the most valuable type-strain genomes for metagenomic binning, comparative biology and taxonomic classification.</title>
        <authorList>
            <person name="Goeker M."/>
        </authorList>
    </citation>
    <scope>NUCLEOTIDE SEQUENCE [LARGE SCALE GENOMIC DNA]</scope>
    <source>
        <strain evidence="9 10">DSM 18090</strain>
    </source>
</reference>
<name>A0A3N5BHD0_9BACI</name>
<organism evidence="9 10">
    <name type="scientific">Aquisalibacillus elongatus</name>
    <dbReference type="NCBI Taxonomy" id="485577"/>
    <lineage>
        <taxon>Bacteria</taxon>
        <taxon>Bacillati</taxon>
        <taxon>Bacillota</taxon>
        <taxon>Bacilli</taxon>
        <taxon>Bacillales</taxon>
        <taxon>Bacillaceae</taxon>
        <taxon>Aquisalibacillus</taxon>
    </lineage>
</organism>
<keyword evidence="3" id="KW-0285">Flavoprotein</keyword>
<dbReference type="PRINTS" id="PR00411">
    <property type="entry name" value="PNDRDTASEI"/>
</dbReference>
<dbReference type="PANTHER" id="PTHR43429:SF1">
    <property type="entry name" value="NAD(P)H SULFUR OXIDOREDUCTASE (COA-DEPENDENT)"/>
    <property type="match status" value="1"/>
</dbReference>
<proteinExistence type="inferred from homology"/>
<evidence type="ECO:0000313" key="9">
    <source>
        <dbReference type="EMBL" id="RPF56159.1"/>
    </source>
</evidence>
<gene>
    <name evidence="9" type="ORF">EDC24_1048</name>
</gene>
<evidence type="ECO:0000256" key="1">
    <source>
        <dbReference type="ARBA" id="ARBA00001974"/>
    </source>
</evidence>
<feature type="domain" description="Pyridine nucleotide-disulphide oxidoreductase dimerisation" evidence="7">
    <location>
        <begin position="328"/>
        <end position="428"/>
    </location>
</feature>
<keyword evidence="5" id="KW-0560">Oxidoreductase</keyword>
<dbReference type="Proteomes" id="UP000276443">
    <property type="component" value="Unassembled WGS sequence"/>
</dbReference>
<dbReference type="SUPFAM" id="SSF51905">
    <property type="entry name" value="FAD/NAD(P)-binding domain"/>
    <property type="match status" value="1"/>
</dbReference>
<evidence type="ECO:0000256" key="6">
    <source>
        <dbReference type="ARBA" id="ARBA00023284"/>
    </source>
</evidence>
<dbReference type="EMBL" id="RKRF01000007">
    <property type="protein sequence ID" value="RPF56159.1"/>
    <property type="molecule type" value="Genomic_DNA"/>
</dbReference>
<feature type="domain" description="FAD/NAD(P)-binding" evidence="8">
    <location>
        <begin position="1"/>
        <end position="293"/>
    </location>
</feature>
<dbReference type="SUPFAM" id="SSF55424">
    <property type="entry name" value="FAD/NAD-linked reductases, dimerisation (C-terminal) domain"/>
    <property type="match status" value="1"/>
</dbReference>
<keyword evidence="4" id="KW-0274">FAD</keyword>
<dbReference type="GO" id="GO:0016491">
    <property type="term" value="F:oxidoreductase activity"/>
    <property type="evidence" value="ECO:0007669"/>
    <property type="project" value="UniProtKB-KW"/>
</dbReference>
<keyword evidence="6" id="KW-0676">Redox-active center</keyword>
<evidence type="ECO:0000259" key="8">
    <source>
        <dbReference type="Pfam" id="PF07992"/>
    </source>
</evidence>
<dbReference type="Pfam" id="PF07992">
    <property type="entry name" value="Pyr_redox_2"/>
    <property type="match status" value="1"/>
</dbReference>
<accession>A0A3N5BHD0</accession>
<comment type="cofactor">
    <cofactor evidence="1">
        <name>FAD</name>
        <dbReference type="ChEBI" id="CHEBI:57692"/>
    </cofactor>
</comment>
<dbReference type="PANTHER" id="PTHR43429">
    <property type="entry name" value="PYRIDINE NUCLEOTIDE-DISULFIDE OXIDOREDUCTASE DOMAIN-CONTAINING"/>
    <property type="match status" value="1"/>
</dbReference>
<evidence type="ECO:0000259" key="7">
    <source>
        <dbReference type="Pfam" id="PF02852"/>
    </source>
</evidence>
<dbReference type="InterPro" id="IPR016156">
    <property type="entry name" value="FAD/NAD-linked_Rdtase_dimer_sf"/>
</dbReference>